<dbReference type="InterPro" id="IPR041562">
    <property type="entry name" value="MCM_lid"/>
</dbReference>
<dbReference type="FunFam" id="3.40.50.300:FF:000115">
    <property type="entry name" value="DNA helicase"/>
    <property type="match status" value="1"/>
</dbReference>
<keyword evidence="7 11" id="KW-0067">ATP-binding</keyword>
<dbReference type="SMART" id="SM00350">
    <property type="entry name" value="MCM"/>
    <property type="match status" value="1"/>
</dbReference>
<keyword evidence="8 11" id="KW-0238">DNA-binding</keyword>
<dbReference type="Gene3D" id="2.20.28.10">
    <property type="match status" value="1"/>
</dbReference>
<keyword evidence="16" id="KW-1185">Reference proteome</keyword>
<evidence type="ECO:0000256" key="3">
    <source>
        <dbReference type="ARBA" id="ARBA00022705"/>
    </source>
</evidence>
<evidence type="ECO:0000256" key="2">
    <source>
        <dbReference type="ARBA" id="ARBA00008010"/>
    </source>
</evidence>
<dbReference type="SUPFAM" id="SSF52540">
    <property type="entry name" value="P-loop containing nucleoside triphosphate hydrolases"/>
    <property type="match status" value="1"/>
</dbReference>
<dbReference type="GO" id="GO:1990518">
    <property type="term" value="F:single-stranded 3'-5' DNA helicase activity"/>
    <property type="evidence" value="ECO:0007669"/>
    <property type="project" value="TreeGrafter"/>
</dbReference>
<dbReference type="FunFam" id="2.20.28.10:FF:000003">
    <property type="entry name" value="DNA helicase"/>
    <property type="match status" value="1"/>
</dbReference>
<evidence type="ECO:0000256" key="5">
    <source>
        <dbReference type="ARBA" id="ARBA00022801"/>
    </source>
</evidence>
<keyword evidence="3 12" id="KW-0235">DNA replication</keyword>
<keyword evidence="4 11" id="KW-0547">Nucleotide-binding</keyword>
<dbReference type="InterPro" id="IPR033762">
    <property type="entry name" value="MCM_OB"/>
</dbReference>
<evidence type="ECO:0000256" key="1">
    <source>
        <dbReference type="ARBA" id="ARBA00004123"/>
    </source>
</evidence>
<dbReference type="CDD" id="cd17757">
    <property type="entry name" value="MCM6"/>
    <property type="match status" value="1"/>
</dbReference>
<proteinExistence type="inferred from homology"/>
<dbReference type="InterPro" id="IPR018525">
    <property type="entry name" value="MCM_CS"/>
</dbReference>
<evidence type="ECO:0000256" key="7">
    <source>
        <dbReference type="ARBA" id="ARBA00022840"/>
    </source>
</evidence>
<dbReference type="PROSITE" id="PS00847">
    <property type="entry name" value="MCM_1"/>
    <property type="match status" value="1"/>
</dbReference>
<dbReference type="InterPro" id="IPR027925">
    <property type="entry name" value="MCM_N"/>
</dbReference>
<evidence type="ECO:0000256" key="12">
    <source>
        <dbReference type="RuleBase" id="RU368064"/>
    </source>
</evidence>
<dbReference type="InterPro" id="IPR031327">
    <property type="entry name" value="MCM"/>
</dbReference>
<keyword evidence="10 12" id="KW-0131">Cell cycle</keyword>
<dbReference type="InterPro" id="IPR008049">
    <property type="entry name" value="MCM6"/>
</dbReference>
<evidence type="ECO:0000256" key="10">
    <source>
        <dbReference type="ARBA" id="ARBA00023306"/>
    </source>
</evidence>
<dbReference type="AlphaFoldDB" id="A0A8J4T086"/>
<dbReference type="GO" id="GO:0042555">
    <property type="term" value="C:MCM complex"/>
    <property type="evidence" value="ECO:0007669"/>
    <property type="project" value="UniProtKB-UniRule"/>
</dbReference>
<comment type="catalytic activity">
    <reaction evidence="12">
        <text>ATP + H2O = ADP + phosphate + H(+)</text>
        <dbReference type="Rhea" id="RHEA:13065"/>
        <dbReference type="ChEBI" id="CHEBI:15377"/>
        <dbReference type="ChEBI" id="CHEBI:15378"/>
        <dbReference type="ChEBI" id="CHEBI:30616"/>
        <dbReference type="ChEBI" id="CHEBI:43474"/>
        <dbReference type="ChEBI" id="CHEBI:456216"/>
        <dbReference type="EC" id="3.6.4.12"/>
    </reaction>
</comment>
<comment type="function">
    <text evidence="12">Acts as component of the MCM2-7 complex (MCM complex) which is the replicative helicase essential for 'once per cell cycle' DNA replication initiation and elongation in eukaryotic cells. The active ATPase sites in the MCM2-7 ring are formed through the interaction surfaces of two neighboring subunits such that a critical structure of a conserved arginine finger motif is provided in trans relative to the ATP-binding site of the Walker A box of the adjacent subunit. The six ATPase active sites, however, are likely to contribute differentially to the complex helicase activity.</text>
</comment>
<keyword evidence="9" id="KW-0539">Nucleus</keyword>
<evidence type="ECO:0000256" key="9">
    <source>
        <dbReference type="ARBA" id="ARBA00023242"/>
    </source>
</evidence>
<dbReference type="Gene3D" id="3.30.1640.10">
    <property type="entry name" value="mini-chromosome maintenance (MCM) complex, chain A, domain 1"/>
    <property type="match status" value="1"/>
</dbReference>
<dbReference type="PROSITE" id="PS50051">
    <property type="entry name" value="MCM_2"/>
    <property type="match status" value="1"/>
</dbReference>
<dbReference type="Pfam" id="PF17855">
    <property type="entry name" value="MCM_lid"/>
    <property type="match status" value="1"/>
</dbReference>
<dbReference type="PANTHER" id="PTHR11630:SF43">
    <property type="entry name" value="DNA REPLICATION LICENSING FACTOR MCM6"/>
    <property type="match status" value="1"/>
</dbReference>
<dbReference type="OrthoDB" id="1744952at2759"/>
<dbReference type="GO" id="GO:0006270">
    <property type="term" value="P:DNA replication initiation"/>
    <property type="evidence" value="ECO:0007669"/>
    <property type="project" value="UniProtKB-UniRule"/>
</dbReference>
<dbReference type="EC" id="3.6.4.12" evidence="12"/>
<reference evidence="15" key="1">
    <citation type="submission" date="2019-05" db="EMBL/GenBank/DDBJ databases">
        <title>Annotation for the trematode Paragonimus heterotremus.</title>
        <authorList>
            <person name="Choi Y.-J."/>
        </authorList>
    </citation>
    <scope>NUCLEOTIDE SEQUENCE</scope>
    <source>
        <strain evidence="15">LC</strain>
    </source>
</reference>
<dbReference type="Pfam" id="PF17207">
    <property type="entry name" value="MCM_OB"/>
    <property type="match status" value="1"/>
</dbReference>
<dbReference type="InterPro" id="IPR012340">
    <property type="entry name" value="NA-bd_OB-fold"/>
</dbReference>
<feature type="region of interest" description="Disordered" evidence="13">
    <location>
        <begin position="675"/>
        <end position="694"/>
    </location>
</feature>
<comment type="similarity">
    <text evidence="2 11">Belongs to the MCM family.</text>
</comment>
<comment type="subcellular location">
    <subcellularLocation>
        <location evidence="1 12">Nucleus</location>
    </subcellularLocation>
</comment>
<evidence type="ECO:0000256" key="8">
    <source>
        <dbReference type="ARBA" id="ARBA00023125"/>
    </source>
</evidence>
<comment type="subunit">
    <text evidence="12">Component of the MCM2-7 complex.</text>
</comment>
<dbReference type="PRINTS" id="PR01657">
    <property type="entry name" value="MCMFAMILY"/>
</dbReference>
<dbReference type="GO" id="GO:0000727">
    <property type="term" value="P:double-strand break repair via break-induced replication"/>
    <property type="evidence" value="ECO:0007669"/>
    <property type="project" value="TreeGrafter"/>
</dbReference>
<dbReference type="Gene3D" id="2.40.50.140">
    <property type="entry name" value="Nucleic acid-binding proteins"/>
    <property type="match status" value="1"/>
</dbReference>
<dbReference type="SUPFAM" id="SSF50249">
    <property type="entry name" value="Nucleic acid-binding proteins"/>
    <property type="match status" value="1"/>
</dbReference>
<evidence type="ECO:0000256" key="11">
    <source>
        <dbReference type="RuleBase" id="RU004070"/>
    </source>
</evidence>
<dbReference type="InterPro" id="IPR041024">
    <property type="entry name" value="Mcm6_C"/>
</dbReference>
<protein>
    <recommendedName>
        <fullName evidence="12">DNA replication licensing factor MCM6</fullName>
        <ecNumber evidence="12">3.6.4.12</ecNumber>
    </recommendedName>
</protein>
<name>A0A8J4T086_9TREM</name>
<dbReference type="Pfam" id="PF14551">
    <property type="entry name" value="MCM_N"/>
    <property type="match status" value="1"/>
</dbReference>
<dbReference type="GO" id="GO:0003697">
    <property type="term" value="F:single-stranded DNA binding"/>
    <property type="evidence" value="ECO:0007669"/>
    <property type="project" value="TreeGrafter"/>
</dbReference>
<dbReference type="GO" id="GO:0005634">
    <property type="term" value="C:nucleus"/>
    <property type="evidence" value="ECO:0007669"/>
    <property type="project" value="UniProtKB-SubCell"/>
</dbReference>
<dbReference type="GO" id="GO:0005524">
    <property type="term" value="F:ATP binding"/>
    <property type="evidence" value="ECO:0007669"/>
    <property type="project" value="UniProtKB-UniRule"/>
</dbReference>
<evidence type="ECO:0000256" key="13">
    <source>
        <dbReference type="SAM" id="MobiDB-lite"/>
    </source>
</evidence>
<dbReference type="FunFam" id="3.30.1640.10:FF:000004">
    <property type="entry name" value="DNA helicase"/>
    <property type="match status" value="1"/>
</dbReference>
<dbReference type="InterPro" id="IPR027417">
    <property type="entry name" value="P-loop_NTPase"/>
</dbReference>
<dbReference type="GO" id="GO:0016787">
    <property type="term" value="F:hydrolase activity"/>
    <property type="evidence" value="ECO:0007669"/>
    <property type="project" value="UniProtKB-KW"/>
</dbReference>
<evidence type="ECO:0000259" key="14">
    <source>
        <dbReference type="PROSITE" id="PS50051"/>
    </source>
</evidence>
<dbReference type="Proteomes" id="UP000748531">
    <property type="component" value="Unassembled WGS sequence"/>
</dbReference>
<keyword evidence="6 12" id="KW-0347">Helicase</keyword>
<dbReference type="EMBL" id="LUCH01002702">
    <property type="protein sequence ID" value="KAF5401105.1"/>
    <property type="molecule type" value="Genomic_DNA"/>
</dbReference>
<dbReference type="GO" id="GO:1902969">
    <property type="term" value="P:mitotic DNA replication"/>
    <property type="evidence" value="ECO:0007669"/>
    <property type="project" value="TreeGrafter"/>
</dbReference>
<feature type="domain" description="MCM C-terminal AAA(+) ATPase" evidence="14">
    <location>
        <begin position="344"/>
        <end position="550"/>
    </location>
</feature>
<evidence type="ECO:0000313" key="15">
    <source>
        <dbReference type="EMBL" id="KAF5401105.1"/>
    </source>
</evidence>
<evidence type="ECO:0000313" key="16">
    <source>
        <dbReference type="Proteomes" id="UP000748531"/>
    </source>
</evidence>
<dbReference type="Gene3D" id="1.20.58.870">
    <property type="match status" value="1"/>
</dbReference>
<dbReference type="InterPro" id="IPR001208">
    <property type="entry name" value="MCM_dom"/>
</dbReference>
<comment type="caution">
    <text evidence="15">The sequence shown here is derived from an EMBL/GenBank/DDBJ whole genome shotgun (WGS) entry which is preliminary data.</text>
</comment>
<accession>A0A8J4T086</accession>
<sequence length="808" mass="90579">MDVAQTEIRTVRVVDVVSEECQRLFRNFLETFKENDTLKYVERAKELKQLEKSTLVVNFTEIIMIDSKLSGLIQDEYYRLYPDLCLTTKHFVNDHVPDTQNSGRDFYVAFSDLPGLHRMRELTSNQIGRLLKIRTQVVRSHPVHPELLLGTFRCMECKIIMRNIEQPFKYTLPTVCFNPQCANRVKFELLTNESKFVDFQKVRVQETQAELPRGSIPRNLEVILRADAVDLAQPGDRCEFIGTLIVVPDVGQLATPGTRSLESKPIRGRDNQEIGGITGLKALGVRELTYRTAFLACTVVPSNGRYLPSDDLEDTDVLSYEAMSKRLTTAELDTICKMSQDRRLFTNLCNSLFPTIHGNDEVKKGILLMLFGGVPKVTEEGTHLRGDLNVCLVGDPSTAKSQFLKHVERFSPRAVYTSGKASSAAGLTAAVVRDEESFEFVIEAGALMLADNGVCCIDEFDKMDTRDQVAIHEAMEQQTISITKAGVKATLNARTSILAAANPLSGRYDRSKSLRQNIGLSAPIMSRFDLFFVLVDECNDIVDYAIARSIVDLHMGLQGPDNSNCVYSVDDIRRYIAFARCFKPKISPEAMQSMVEEYKRMRQRDASSGTKSAWRITVRQLESLIRLSEATARLHCADTVTQAHVREAFQLLNKSIIRVEQPDINLEEQSLANMTPAPSDMGTEQTQQASEATGHLRVTYEEYRKIASLLIMGTKQWSDSPETAVADPSDQAGGAPKRSELINWYLEVVGEEFQTEAQLAECKLLVERIIDRLIKKDNILIAIGSSGLDSATAEVADPYLVVHPNYVE</sequence>
<dbReference type="PANTHER" id="PTHR11630">
    <property type="entry name" value="DNA REPLICATION LICENSING FACTOR MCM FAMILY MEMBER"/>
    <property type="match status" value="1"/>
</dbReference>
<gene>
    <name evidence="15" type="ORF">PHET_05448</name>
</gene>
<organism evidence="15 16">
    <name type="scientific">Paragonimus heterotremus</name>
    <dbReference type="NCBI Taxonomy" id="100268"/>
    <lineage>
        <taxon>Eukaryota</taxon>
        <taxon>Metazoa</taxon>
        <taxon>Spiralia</taxon>
        <taxon>Lophotrochozoa</taxon>
        <taxon>Platyhelminthes</taxon>
        <taxon>Trematoda</taxon>
        <taxon>Digenea</taxon>
        <taxon>Plagiorchiida</taxon>
        <taxon>Troglotremata</taxon>
        <taxon>Troglotrematidae</taxon>
        <taxon>Paragonimus</taxon>
    </lineage>
</organism>
<dbReference type="PRINTS" id="PR01662">
    <property type="entry name" value="MCMPROTEIN6"/>
</dbReference>
<keyword evidence="5 12" id="KW-0378">Hydrolase</keyword>
<feature type="compositionally biased region" description="Polar residues" evidence="13">
    <location>
        <begin position="682"/>
        <end position="691"/>
    </location>
</feature>
<dbReference type="Gene3D" id="3.40.50.300">
    <property type="entry name" value="P-loop containing nucleotide triphosphate hydrolases"/>
    <property type="match status" value="1"/>
</dbReference>
<dbReference type="Pfam" id="PF00493">
    <property type="entry name" value="MCM"/>
    <property type="match status" value="1"/>
</dbReference>
<evidence type="ECO:0000256" key="6">
    <source>
        <dbReference type="ARBA" id="ARBA00022806"/>
    </source>
</evidence>
<evidence type="ECO:0000256" key="4">
    <source>
        <dbReference type="ARBA" id="ARBA00022741"/>
    </source>
</evidence>
<dbReference type="Pfam" id="PF18263">
    <property type="entry name" value="WHD_MCM6"/>
    <property type="match status" value="1"/>
</dbReference>